<name>A0A2Z6GBE0_9PROT</name>
<reference evidence="12 13" key="1">
    <citation type="submission" date="2018-06" db="EMBL/GenBank/DDBJ databases">
        <title>OYT1 Genome Sequencing.</title>
        <authorList>
            <person name="Kato S."/>
            <person name="Itoh T."/>
            <person name="Ohkuma M."/>
        </authorList>
    </citation>
    <scope>NUCLEOTIDE SEQUENCE [LARGE SCALE GENOMIC DNA]</scope>
    <source>
        <strain evidence="12 13">OYT1</strain>
    </source>
</reference>
<evidence type="ECO:0000256" key="10">
    <source>
        <dbReference type="SAM" id="Phobius"/>
    </source>
</evidence>
<dbReference type="Proteomes" id="UP000033070">
    <property type="component" value="Chromosome"/>
</dbReference>
<comment type="subcellular location">
    <subcellularLocation>
        <location evidence="1">Cell inner membrane</location>
    </subcellularLocation>
</comment>
<dbReference type="GO" id="GO:0015031">
    <property type="term" value="P:protein transport"/>
    <property type="evidence" value="ECO:0007669"/>
    <property type="project" value="UniProtKB-KW"/>
</dbReference>
<dbReference type="STRING" id="1188319.OYT1_02652"/>
<evidence type="ECO:0000259" key="11">
    <source>
        <dbReference type="Pfam" id="PF11356"/>
    </source>
</evidence>
<feature type="transmembrane region" description="Helical" evidence="10">
    <location>
        <begin position="16"/>
        <end position="40"/>
    </location>
</feature>
<feature type="domain" description="Type II secretion system protein GspC N-terminal" evidence="11">
    <location>
        <begin position="25"/>
        <end position="140"/>
    </location>
</feature>
<accession>A0A2Z6GBE0</accession>
<evidence type="ECO:0000256" key="3">
    <source>
        <dbReference type="ARBA" id="ARBA00022475"/>
    </source>
</evidence>
<feature type="region of interest" description="Disordered" evidence="9">
    <location>
        <begin position="134"/>
        <end position="153"/>
    </location>
</feature>
<keyword evidence="7 10" id="KW-1133">Transmembrane helix</keyword>
<keyword evidence="4" id="KW-0997">Cell inner membrane</keyword>
<evidence type="ECO:0000256" key="2">
    <source>
        <dbReference type="ARBA" id="ARBA00022448"/>
    </source>
</evidence>
<keyword evidence="3" id="KW-1003">Cell membrane</keyword>
<keyword evidence="6" id="KW-0653">Protein transport</keyword>
<evidence type="ECO:0000256" key="5">
    <source>
        <dbReference type="ARBA" id="ARBA00022692"/>
    </source>
</evidence>
<proteinExistence type="predicted"/>
<dbReference type="AlphaFoldDB" id="A0A2Z6GBE0"/>
<sequence length="153" mass="16070">MRLPALNRPDIAQTTAVALLTVTALMGLSVVAAYWTWAWLTPSPKQSAMVVELVAESNNSASVLFGVADAPTLAPASGLGIRLLGIVAATPGRRGYAVLQIAKQVVAVREGDEIAPGIRLVEVATDHLTLERAGNRETLEWTPSGPPVPKLTP</sequence>
<dbReference type="KEGG" id="fam:OYT1_ch1139"/>
<dbReference type="Pfam" id="PF11356">
    <property type="entry name" value="T2SSC"/>
    <property type="match status" value="1"/>
</dbReference>
<feature type="compositionally biased region" description="Pro residues" evidence="9">
    <location>
        <begin position="144"/>
        <end position="153"/>
    </location>
</feature>
<gene>
    <name evidence="12" type="ORF">OYT1_ch1139</name>
</gene>
<keyword evidence="13" id="KW-1185">Reference proteome</keyword>
<organism evidence="12 13">
    <name type="scientific">Ferriphaselus amnicola</name>
    <dbReference type="NCBI Taxonomy" id="1188319"/>
    <lineage>
        <taxon>Bacteria</taxon>
        <taxon>Pseudomonadati</taxon>
        <taxon>Pseudomonadota</taxon>
        <taxon>Betaproteobacteria</taxon>
        <taxon>Nitrosomonadales</taxon>
        <taxon>Gallionellaceae</taxon>
        <taxon>Ferriphaselus</taxon>
    </lineage>
</organism>
<evidence type="ECO:0000256" key="7">
    <source>
        <dbReference type="ARBA" id="ARBA00022989"/>
    </source>
</evidence>
<evidence type="ECO:0000256" key="6">
    <source>
        <dbReference type="ARBA" id="ARBA00022927"/>
    </source>
</evidence>
<dbReference type="Gene3D" id="2.30.30.830">
    <property type="match status" value="1"/>
</dbReference>
<evidence type="ECO:0000256" key="8">
    <source>
        <dbReference type="ARBA" id="ARBA00023136"/>
    </source>
</evidence>
<evidence type="ECO:0000256" key="4">
    <source>
        <dbReference type="ARBA" id="ARBA00022519"/>
    </source>
</evidence>
<evidence type="ECO:0000256" key="1">
    <source>
        <dbReference type="ARBA" id="ARBA00004533"/>
    </source>
</evidence>
<evidence type="ECO:0000313" key="13">
    <source>
        <dbReference type="Proteomes" id="UP000033070"/>
    </source>
</evidence>
<dbReference type="EMBL" id="AP018738">
    <property type="protein sequence ID" value="BBE50699.1"/>
    <property type="molecule type" value="Genomic_DNA"/>
</dbReference>
<keyword evidence="8 10" id="KW-0472">Membrane</keyword>
<protein>
    <recommendedName>
        <fullName evidence="11">Type II secretion system protein GspC N-terminal domain-containing protein</fullName>
    </recommendedName>
</protein>
<evidence type="ECO:0000313" key="12">
    <source>
        <dbReference type="EMBL" id="BBE50699.1"/>
    </source>
</evidence>
<keyword evidence="2" id="KW-0813">Transport</keyword>
<evidence type="ECO:0000256" key="9">
    <source>
        <dbReference type="SAM" id="MobiDB-lite"/>
    </source>
</evidence>
<dbReference type="GO" id="GO:0005886">
    <property type="term" value="C:plasma membrane"/>
    <property type="evidence" value="ECO:0007669"/>
    <property type="project" value="UniProtKB-SubCell"/>
</dbReference>
<keyword evidence="5 10" id="KW-0812">Transmembrane</keyword>
<dbReference type="InterPro" id="IPR024961">
    <property type="entry name" value="T2SS_GspC_N"/>
</dbReference>